<dbReference type="InterPro" id="IPR040064">
    <property type="entry name" value="MoaA-like"/>
</dbReference>
<dbReference type="GO" id="GO:0005525">
    <property type="term" value="F:GTP binding"/>
    <property type="evidence" value="ECO:0007669"/>
    <property type="project" value="UniProtKB-UniRule"/>
</dbReference>
<protein>
    <recommendedName>
        <fullName evidence="1 12">GTP 3',8-cyclase</fullName>
        <ecNumber evidence="1 12">4.1.99.22</ecNumber>
    </recommendedName>
    <alternativeName>
        <fullName evidence="12">Molybdenum cofactor biosynthesis protein A</fullName>
    </alternativeName>
</protein>
<dbReference type="InterPro" id="IPR013483">
    <property type="entry name" value="MoaA"/>
</dbReference>
<dbReference type="Pfam" id="PF06463">
    <property type="entry name" value="Mob_synth_C"/>
    <property type="match status" value="1"/>
</dbReference>
<dbReference type="SFLD" id="SFLDG01383">
    <property type="entry name" value="cyclic_pyranopterin_phosphate"/>
    <property type="match status" value="1"/>
</dbReference>
<keyword evidence="6 12" id="KW-0408">Iron</keyword>
<evidence type="ECO:0000256" key="9">
    <source>
        <dbReference type="ARBA" id="ARBA00023150"/>
    </source>
</evidence>
<gene>
    <name evidence="12" type="primary">moaA</name>
    <name evidence="14" type="ORF">X560_0216</name>
</gene>
<evidence type="ECO:0000256" key="11">
    <source>
        <dbReference type="ARBA" id="ARBA00048697"/>
    </source>
</evidence>
<dbReference type="InterPro" id="IPR013785">
    <property type="entry name" value="Aldolase_TIM"/>
</dbReference>
<dbReference type="EC" id="4.1.99.22" evidence="1 12"/>
<dbReference type="CDD" id="cd01335">
    <property type="entry name" value="Radical_SAM"/>
    <property type="match status" value="1"/>
</dbReference>
<feature type="binding site" evidence="12">
    <location>
        <position position="29"/>
    </location>
    <ligand>
        <name>S-adenosyl-L-methionine</name>
        <dbReference type="ChEBI" id="CHEBI:59789"/>
    </ligand>
</feature>
<reference evidence="14 15" key="1">
    <citation type="journal article" date="2015" name="Genome Biol. Evol.">
        <title>Comparative Genomics of Listeria Sensu Lato: Genus-Wide Differences in Evolutionary Dynamics and the Progressive Gain of Complex, Potentially Pathogenicity-Related Traits through Lateral Gene Transfer.</title>
        <authorList>
            <person name="Chiara M."/>
            <person name="Caruso M."/>
            <person name="D'Erchia A.M."/>
            <person name="Manzari C."/>
            <person name="Fraccalvieri R."/>
            <person name="Goffredo E."/>
            <person name="Latorre L."/>
            <person name="Miccolupo A."/>
            <person name="Padalino I."/>
            <person name="Santagada G."/>
            <person name="Chiocco D."/>
            <person name="Pesole G."/>
            <person name="Horner D.S."/>
            <person name="Parisi A."/>
        </authorList>
    </citation>
    <scope>NUCLEOTIDE SEQUENCE [LARGE SCALE GENOMIC DNA]</scope>
    <source>
        <strain evidence="14 15">1991</strain>
    </source>
</reference>
<dbReference type="GO" id="GO:0006777">
    <property type="term" value="P:Mo-molybdopterin cofactor biosynthetic process"/>
    <property type="evidence" value="ECO:0007669"/>
    <property type="project" value="UniProtKB-UniRule"/>
</dbReference>
<dbReference type="InterPro" id="IPR000385">
    <property type="entry name" value="MoaA_NifB_PqqE_Fe-S-bd_CS"/>
</dbReference>
<evidence type="ECO:0000256" key="12">
    <source>
        <dbReference type="HAMAP-Rule" id="MF_01225"/>
    </source>
</evidence>
<dbReference type="InterPro" id="IPR010505">
    <property type="entry name" value="MoaA_twitch"/>
</dbReference>
<dbReference type="GO" id="GO:0046872">
    <property type="term" value="F:metal ion binding"/>
    <property type="evidence" value="ECO:0007669"/>
    <property type="project" value="UniProtKB-KW"/>
</dbReference>
<dbReference type="PANTHER" id="PTHR22960:SF0">
    <property type="entry name" value="MOLYBDENUM COFACTOR BIOSYNTHESIS PROTEIN 1"/>
    <property type="match status" value="1"/>
</dbReference>
<dbReference type="NCBIfam" id="TIGR02666">
    <property type="entry name" value="moaA"/>
    <property type="match status" value="1"/>
</dbReference>
<feature type="binding site" evidence="12">
    <location>
        <position position="66"/>
    </location>
    <ligand>
        <name>GTP</name>
        <dbReference type="ChEBI" id="CHEBI:37565"/>
    </ligand>
</feature>
<keyword evidence="3 12" id="KW-0949">S-adenosyl-L-methionine</keyword>
<evidence type="ECO:0000256" key="7">
    <source>
        <dbReference type="ARBA" id="ARBA00023014"/>
    </source>
</evidence>
<evidence type="ECO:0000256" key="1">
    <source>
        <dbReference type="ARBA" id="ARBA00012167"/>
    </source>
</evidence>
<feature type="binding site" evidence="12">
    <location>
        <position position="257"/>
    </location>
    <ligand>
        <name>[4Fe-4S] cluster</name>
        <dbReference type="ChEBI" id="CHEBI:49883"/>
        <label>2</label>
        <note>4Fe-4S-substrate</note>
    </ligand>
</feature>
<feature type="binding site" evidence="12">
    <location>
        <position position="260"/>
    </location>
    <ligand>
        <name>[4Fe-4S] cluster</name>
        <dbReference type="ChEBI" id="CHEBI:49883"/>
        <label>2</label>
        <note>4Fe-4S-substrate</note>
    </ligand>
</feature>
<evidence type="ECO:0000313" key="14">
    <source>
        <dbReference type="EMBL" id="KMT61149.1"/>
    </source>
</evidence>
<dbReference type="PATRIC" id="fig|1430899.3.peg.217"/>
<feature type="domain" description="Radical SAM core" evidence="13">
    <location>
        <begin position="7"/>
        <end position="221"/>
    </location>
</feature>
<feature type="binding site" evidence="12">
    <location>
        <position position="16"/>
    </location>
    <ligand>
        <name>GTP</name>
        <dbReference type="ChEBI" id="CHEBI:37565"/>
    </ligand>
</feature>
<dbReference type="SFLD" id="SFLDG01386">
    <property type="entry name" value="main_SPASM_domain-containing"/>
    <property type="match status" value="1"/>
</dbReference>
<dbReference type="PANTHER" id="PTHR22960">
    <property type="entry name" value="MOLYBDOPTERIN COFACTOR SYNTHESIS PROTEIN A"/>
    <property type="match status" value="1"/>
</dbReference>
<comment type="caution">
    <text evidence="14">The sequence shown here is derived from an EMBL/GenBank/DDBJ whole genome shotgun (WGS) entry which is preliminary data.</text>
</comment>
<comment type="function">
    <text evidence="12">Catalyzes the cyclization of GTP to (8S)-3',8-cyclo-7,8-dihydroguanosine 5'-triphosphate.</text>
</comment>
<dbReference type="Pfam" id="PF04055">
    <property type="entry name" value="Radical_SAM"/>
    <property type="match status" value="1"/>
</dbReference>
<feature type="binding site" evidence="12">
    <location>
        <position position="274"/>
    </location>
    <ligand>
        <name>[4Fe-4S] cluster</name>
        <dbReference type="ChEBI" id="CHEBI:49883"/>
        <label>2</label>
        <note>4Fe-4S-substrate</note>
    </ligand>
</feature>
<feature type="binding site" evidence="12">
    <location>
        <position position="192"/>
    </location>
    <ligand>
        <name>S-adenosyl-L-methionine</name>
        <dbReference type="ChEBI" id="CHEBI:59789"/>
    </ligand>
</feature>
<evidence type="ECO:0000256" key="5">
    <source>
        <dbReference type="ARBA" id="ARBA00022741"/>
    </source>
</evidence>
<dbReference type="GO" id="GO:0061799">
    <property type="term" value="F:cyclic pyranopterin monophosphate synthase activity"/>
    <property type="evidence" value="ECO:0007669"/>
    <property type="project" value="TreeGrafter"/>
</dbReference>
<dbReference type="InterPro" id="IPR050105">
    <property type="entry name" value="MoCo_biosynth_MoaA/MoaC"/>
</dbReference>
<dbReference type="HAMAP" id="MF_01225_B">
    <property type="entry name" value="MoaA_B"/>
    <property type="match status" value="1"/>
</dbReference>
<dbReference type="Proteomes" id="UP000052258">
    <property type="component" value="Unassembled WGS sequence"/>
</dbReference>
<feature type="binding site" evidence="12">
    <location>
        <position position="30"/>
    </location>
    <ligand>
        <name>[4Fe-4S] cluster</name>
        <dbReference type="ChEBI" id="CHEBI:49883"/>
        <label>1</label>
        <note>4Fe-4S-S-AdoMet</note>
    </ligand>
</feature>
<evidence type="ECO:0000259" key="13">
    <source>
        <dbReference type="PROSITE" id="PS51918"/>
    </source>
</evidence>
<keyword evidence="9 12" id="KW-0501">Molybdenum cofactor biosynthesis</keyword>
<comment type="pathway">
    <text evidence="12">Cofactor biosynthesis; molybdopterin biosynthesis.</text>
</comment>
<proteinExistence type="inferred from homology"/>
<dbReference type="OrthoDB" id="9763993at2"/>
<feature type="binding site" evidence="12">
    <location>
        <position position="158"/>
    </location>
    <ligand>
        <name>GTP</name>
        <dbReference type="ChEBI" id="CHEBI:37565"/>
    </ligand>
</feature>
<feature type="binding site" evidence="12">
    <location>
        <position position="121"/>
    </location>
    <ligand>
        <name>S-adenosyl-L-methionine</name>
        <dbReference type="ChEBI" id="CHEBI:59789"/>
    </ligand>
</feature>
<keyword evidence="10 12" id="KW-0456">Lyase</keyword>
<dbReference type="UniPathway" id="UPA00344"/>
<feature type="binding site" evidence="12">
    <location>
        <position position="27"/>
    </location>
    <ligand>
        <name>[4Fe-4S] cluster</name>
        <dbReference type="ChEBI" id="CHEBI:49883"/>
        <label>1</label>
        <note>4Fe-4S-S-AdoMet</note>
    </ligand>
</feature>
<sequence length="334" mass="37974">MQVLTDRFGRAHDYIRISVTDRCNLRCVYCMPEEGLKFLPHEKVLSKDEIVDFMKIMAQFGIKKVRITGGEPLLRTDIVDIVSGIANIPEIEDVAITTNAMYLNKKAEALKEAGLSRINVSLDSLQADRFKEITRGGRLQKVIDGIQKAEEVGLFPIKLNVVLIKGQNDDEIIDFLKFTKDKDINIRFIEYMPIGHAGNSWKKKYLSLNTIFEACNEAGFEYEPVDTVKGNGPSENYRIKGAKGTFGLIHPVSSHFCASCNRLRLTADGYIKACLYWDEELNIRPYIQNNPEELMKIVQQSIDNKPESHEMALKLQDEDTSHKPTWRRMSQIGG</sequence>
<dbReference type="AlphaFoldDB" id="A0A0J8GJN1"/>
<dbReference type="SFLD" id="SFLDS00029">
    <property type="entry name" value="Radical_SAM"/>
    <property type="match status" value="1"/>
</dbReference>
<keyword evidence="4 12" id="KW-0479">Metal-binding</keyword>
<evidence type="ECO:0000256" key="3">
    <source>
        <dbReference type="ARBA" id="ARBA00022691"/>
    </source>
</evidence>
<feature type="binding site" evidence="12">
    <location>
        <position position="70"/>
    </location>
    <ligand>
        <name>S-adenosyl-L-methionine</name>
        <dbReference type="ChEBI" id="CHEBI:59789"/>
    </ligand>
</feature>
<keyword evidence="15" id="KW-1185">Reference proteome</keyword>
<dbReference type="PROSITE" id="PS01305">
    <property type="entry name" value="MOAA_NIFB_PQQE"/>
    <property type="match status" value="1"/>
</dbReference>
<dbReference type="EMBL" id="AZHO01000004">
    <property type="protein sequence ID" value="KMT61149.1"/>
    <property type="molecule type" value="Genomic_DNA"/>
</dbReference>
<dbReference type="PROSITE" id="PS51918">
    <property type="entry name" value="RADICAL_SAM"/>
    <property type="match status" value="1"/>
</dbReference>
<organism evidence="14 15">
    <name type="scientific">Listeria fleischmannii 1991</name>
    <dbReference type="NCBI Taxonomy" id="1430899"/>
    <lineage>
        <taxon>Bacteria</taxon>
        <taxon>Bacillati</taxon>
        <taxon>Bacillota</taxon>
        <taxon>Bacilli</taxon>
        <taxon>Bacillales</taxon>
        <taxon>Listeriaceae</taxon>
        <taxon>Listeria</taxon>
    </lineage>
</organism>
<evidence type="ECO:0000256" key="4">
    <source>
        <dbReference type="ARBA" id="ARBA00022723"/>
    </source>
</evidence>
<keyword evidence="5 12" id="KW-0547">Nucleotide-binding</keyword>
<accession>A0A0J8GJN1</accession>
<feature type="binding site" evidence="12">
    <location>
        <begin position="262"/>
        <end position="264"/>
    </location>
    <ligand>
        <name>GTP</name>
        <dbReference type="ChEBI" id="CHEBI:37565"/>
    </ligand>
</feature>
<feature type="binding site" evidence="12">
    <location>
        <position position="97"/>
    </location>
    <ligand>
        <name>GTP</name>
        <dbReference type="ChEBI" id="CHEBI:37565"/>
    </ligand>
</feature>
<dbReference type="SFLD" id="SFLDG01067">
    <property type="entry name" value="SPASM/twitch_domain_containing"/>
    <property type="match status" value="1"/>
</dbReference>
<keyword evidence="2 12" id="KW-0004">4Fe-4S</keyword>
<comment type="catalytic activity">
    <reaction evidence="11 12">
        <text>GTP + AH2 + S-adenosyl-L-methionine = (8S)-3',8-cyclo-7,8-dihydroguanosine 5'-triphosphate + 5'-deoxyadenosine + L-methionine + A + H(+)</text>
        <dbReference type="Rhea" id="RHEA:49576"/>
        <dbReference type="ChEBI" id="CHEBI:13193"/>
        <dbReference type="ChEBI" id="CHEBI:15378"/>
        <dbReference type="ChEBI" id="CHEBI:17319"/>
        <dbReference type="ChEBI" id="CHEBI:17499"/>
        <dbReference type="ChEBI" id="CHEBI:37565"/>
        <dbReference type="ChEBI" id="CHEBI:57844"/>
        <dbReference type="ChEBI" id="CHEBI:59789"/>
        <dbReference type="ChEBI" id="CHEBI:131766"/>
        <dbReference type="EC" id="4.1.99.22"/>
    </reaction>
</comment>
<evidence type="ECO:0000256" key="10">
    <source>
        <dbReference type="ARBA" id="ARBA00023239"/>
    </source>
</evidence>
<comment type="similarity">
    <text evidence="12">Belongs to the radical SAM superfamily. MoaA family.</text>
</comment>
<dbReference type="CDD" id="cd21117">
    <property type="entry name" value="Twitch_MoaA"/>
    <property type="match status" value="1"/>
</dbReference>
<dbReference type="InterPro" id="IPR006638">
    <property type="entry name" value="Elp3/MiaA/NifB-like_rSAM"/>
</dbReference>
<dbReference type="NCBIfam" id="NF001199">
    <property type="entry name" value="PRK00164.2-1"/>
    <property type="match status" value="1"/>
</dbReference>
<dbReference type="InterPro" id="IPR007197">
    <property type="entry name" value="rSAM"/>
</dbReference>
<evidence type="ECO:0000256" key="2">
    <source>
        <dbReference type="ARBA" id="ARBA00022485"/>
    </source>
</evidence>
<dbReference type="RefSeq" id="WP_007472797.1">
    <property type="nucleotide sequence ID" value="NZ_KQ130610.1"/>
</dbReference>
<dbReference type="SUPFAM" id="SSF102114">
    <property type="entry name" value="Radical SAM enzymes"/>
    <property type="match status" value="1"/>
</dbReference>
<evidence type="ECO:0000256" key="8">
    <source>
        <dbReference type="ARBA" id="ARBA00023134"/>
    </source>
</evidence>
<dbReference type="GO" id="GO:0051539">
    <property type="term" value="F:4 iron, 4 sulfur cluster binding"/>
    <property type="evidence" value="ECO:0007669"/>
    <property type="project" value="UniProtKB-UniRule"/>
</dbReference>
<name>A0A0J8GJN1_9LIST</name>
<dbReference type="Gene3D" id="3.20.20.70">
    <property type="entry name" value="Aldolase class I"/>
    <property type="match status" value="1"/>
</dbReference>
<dbReference type="SMART" id="SM00729">
    <property type="entry name" value="Elp3"/>
    <property type="match status" value="1"/>
</dbReference>
<dbReference type="InterPro" id="IPR058240">
    <property type="entry name" value="rSAM_sf"/>
</dbReference>
<keyword evidence="8 12" id="KW-0342">GTP-binding</keyword>
<feature type="binding site" evidence="12">
    <location>
        <position position="23"/>
    </location>
    <ligand>
        <name>[4Fe-4S] cluster</name>
        <dbReference type="ChEBI" id="CHEBI:49883"/>
        <label>1</label>
        <note>4Fe-4S-S-AdoMet</note>
    </ligand>
</feature>
<dbReference type="GO" id="GO:1904047">
    <property type="term" value="F:S-adenosyl-L-methionine binding"/>
    <property type="evidence" value="ECO:0007669"/>
    <property type="project" value="UniProtKB-UniRule"/>
</dbReference>
<dbReference type="GO" id="GO:0061798">
    <property type="term" value="F:GTP 3',8'-cyclase activity"/>
    <property type="evidence" value="ECO:0007669"/>
    <property type="project" value="UniProtKB-UniRule"/>
</dbReference>
<evidence type="ECO:0000313" key="15">
    <source>
        <dbReference type="Proteomes" id="UP000052258"/>
    </source>
</evidence>
<comment type="subunit">
    <text evidence="12">Monomer and homodimer.</text>
</comment>
<comment type="cofactor">
    <cofactor evidence="12">
        <name>[4Fe-4S] cluster</name>
        <dbReference type="ChEBI" id="CHEBI:49883"/>
    </cofactor>
    <text evidence="12">Binds 2 [4Fe-4S] clusters. Binds 1 [4Fe-4S] cluster coordinated with 3 cysteines and an exchangeable S-adenosyl-L-methionine and 1 [4Fe-4S] cluster coordinated with 3 cysteines and the GTP-derived substrate.</text>
</comment>
<evidence type="ECO:0000256" key="6">
    <source>
        <dbReference type="ARBA" id="ARBA00023004"/>
    </source>
</evidence>
<keyword evidence="7 12" id="KW-0411">Iron-sulfur</keyword>